<dbReference type="Gene3D" id="3.40.50.2300">
    <property type="match status" value="2"/>
</dbReference>
<evidence type="ECO:0000256" key="4">
    <source>
        <dbReference type="SAM" id="MobiDB-lite"/>
    </source>
</evidence>
<dbReference type="InterPro" id="IPR028081">
    <property type="entry name" value="Leu-bd"/>
</dbReference>
<dbReference type="EMBL" id="BSEC01000004">
    <property type="protein sequence ID" value="GLI95630.1"/>
    <property type="molecule type" value="Genomic_DNA"/>
</dbReference>
<keyword evidence="2 5" id="KW-0732">Signal</keyword>
<gene>
    <name evidence="7" type="ORF">LMG27198_46220</name>
</gene>
<dbReference type="NCBIfam" id="TIGR03863">
    <property type="entry name" value="PQQ_ABC_bind"/>
    <property type="match status" value="1"/>
</dbReference>
<keyword evidence="3" id="KW-0029">Amino-acid transport</keyword>
<comment type="similarity">
    <text evidence="1">Belongs to the leucine-binding protein family.</text>
</comment>
<dbReference type="PANTHER" id="PTHR30483:SF6">
    <property type="entry name" value="PERIPLASMIC BINDING PROTEIN OF ABC TRANSPORTER FOR NATURAL AMINO ACIDS"/>
    <property type="match status" value="1"/>
</dbReference>
<keyword evidence="3" id="KW-0813">Transport</keyword>
<feature type="region of interest" description="Disordered" evidence="4">
    <location>
        <begin position="401"/>
        <end position="420"/>
    </location>
</feature>
<proteinExistence type="inferred from homology"/>
<dbReference type="InterPro" id="IPR051010">
    <property type="entry name" value="BCAA_transport"/>
</dbReference>
<feature type="compositionally biased region" description="Basic and acidic residues" evidence="4">
    <location>
        <begin position="200"/>
        <end position="209"/>
    </location>
</feature>
<accession>A0A9W6LUB4</accession>
<dbReference type="CDD" id="cd06268">
    <property type="entry name" value="PBP1_ABC_transporter_LIVBP-like"/>
    <property type="match status" value="1"/>
</dbReference>
<dbReference type="PANTHER" id="PTHR30483">
    <property type="entry name" value="LEUCINE-SPECIFIC-BINDING PROTEIN"/>
    <property type="match status" value="1"/>
</dbReference>
<dbReference type="Pfam" id="PF13458">
    <property type="entry name" value="Peripla_BP_6"/>
    <property type="match status" value="1"/>
</dbReference>
<dbReference type="InterPro" id="IPR028082">
    <property type="entry name" value="Peripla_BP_I"/>
</dbReference>
<evidence type="ECO:0000256" key="1">
    <source>
        <dbReference type="ARBA" id="ARBA00010062"/>
    </source>
</evidence>
<evidence type="ECO:0000313" key="8">
    <source>
        <dbReference type="Proteomes" id="UP001144323"/>
    </source>
</evidence>
<evidence type="ECO:0000256" key="5">
    <source>
        <dbReference type="SAM" id="SignalP"/>
    </source>
</evidence>
<dbReference type="InterPro" id="IPR022478">
    <property type="entry name" value="ABC_transptr_sub-bd_PQQ"/>
</dbReference>
<protein>
    <submittedName>
        <fullName evidence="7">ABC transporter substrate-binding protein</fullName>
    </submittedName>
</protein>
<organism evidence="7 8">
    <name type="scientific">Methylocystis echinoides</name>
    <dbReference type="NCBI Taxonomy" id="29468"/>
    <lineage>
        <taxon>Bacteria</taxon>
        <taxon>Pseudomonadati</taxon>
        <taxon>Pseudomonadota</taxon>
        <taxon>Alphaproteobacteria</taxon>
        <taxon>Hyphomicrobiales</taxon>
        <taxon>Methylocystaceae</taxon>
        <taxon>Methylocystis</taxon>
    </lineage>
</organism>
<dbReference type="Proteomes" id="UP001144323">
    <property type="component" value="Unassembled WGS sequence"/>
</dbReference>
<dbReference type="RefSeq" id="WP_281806509.1">
    <property type="nucleotide sequence ID" value="NZ_BSEC01000004.1"/>
</dbReference>
<comment type="caution">
    <text evidence="7">The sequence shown here is derived from an EMBL/GenBank/DDBJ whole genome shotgun (WGS) entry which is preliminary data.</text>
</comment>
<feature type="chain" id="PRO_5040908745" evidence="5">
    <location>
        <begin position="18"/>
        <end position="420"/>
    </location>
</feature>
<name>A0A9W6LUB4_9HYPH</name>
<evidence type="ECO:0000256" key="2">
    <source>
        <dbReference type="ARBA" id="ARBA00022729"/>
    </source>
</evidence>
<evidence type="ECO:0000259" key="6">
    <source>
        <dbReference type="Pfam" id="PF13458"/>
    </source>
</evidence>
<keyword evidence="8" id="KW-1185">Reference proteome</keyword>
<evidence type="ECO:0000313" key="7">
    <source>
        <dbReference type="EMBL" id="GLI95630.1"/>
    </source>
</evidence>
<dbReference type="GO" id="GO:0006865">
    <property type="term" value="P:amino acid transport"/>
    <property type="evidence" value="ECO:0007669"/>
    <property type="project" value="UniProtKB-KW"/>
</dbReference>
<sequence>MKSLAAACLLQLAAAAAETLAIKVGVLRQAHSRETLSILHIPAADDTLAGALLGAADNNTTGKFTNQSFEALDAKLEGDADIDVTVESLVEKGARFIVADLPADRLLAASERAKEKGALLFNVSAHDDRLREEDCRANVIGVAPTRSMLADGLAQYLVWKQWRKWLLIKGSHREDELLAQAYRRSAKKFGANIVEERVYEDTGGGRRSDSGSVQTQRQIPALTQSAPNYDVLVGADESEVFAGYLPYHTLDPRPVAGSAGLYPTNWDPSHEQWGAHKLQNRFMATFHRLMNARDNNAWLAMRMIGEAATRTATNDVEKLRAYMESSDFSIAAFKGVRQTLRSWNNQLRQPILLSDGRLIVSVSPQEGFLHQVKELDTFGLDQPETKCKIAVTAQLRRFEYHRSQPTSRPRHPLTGYQNCL</sequence>
<feature type="signal peptide" evidence="5">
    <location>
        <begin position="1"/>
        <end position="17"/>
    </location>
</feature>
<evidence type="ECO:0000256" key="3">
    <source>
        <dbReference type="ARBA" id="ARBA00022970"/>
    </source>
</evidence>
<feature type="region of interest" description="Disordered" evidence="4">
    <location>
        <begin position="200"/>
        <end position="219"/>
    </location>
</feature>
<reference evidence="7" key="1">
    <citation type="journal article" date="2023" name="Int. J. Syst. Evol. Microbiol.">
        <title>Methylocystis iwaonis sp. nov., a type II methane-oxidizing bacterium from surface soil of a rice paddy field in Japan, and emended description of the genus Methylocystis (ex Whittenbury et al. 1970) Bowman et al. 1993.</title>
        <authorList>
            <person name="Kaise H."/>
            <person name="Sawadogo J.B."/>
            <person name="Alam M.S."/>
            <person name="Ueno C."/>
            <person name="Dianou D."/>
            <person name="Shinjo R."/>
            <person name="Asakawa S."/>
        </authorList>
    </citation>
    <scope>NUCLEOTIDE SEQUENCE</scope>
    <source>
        <strain evidence="7">LMG27198</strain>
    </source>
</reference>
<dbReference type="SUPFAM" id="SSF53822">
    <property type="entry name" value="Periplasmic binding protein-like I"/>
    <property type="match status" value="1"/>
</dbReference>
<feature type="domain" description="Leucine-binding protein" evidence="6">
    <location>
        <begin position="46"/>
        <end position="350"/>
    </location>
</feature>
<dbReference type="AlphaFoldDB" id="A0A9W6LUB4"/>